<dbReference type="InterPro" id="IPR029058">
    <property type="entry name" value="AB_hydrolase_fold"/>
</dbReference>
<name>A0A0H5DIQ0_9RHOB</name>
<dbReference type="EMBL" id="CVRL01000035">
    <property type="protein sequence ID" value="CRL11705.1"/>
    <property type="molecule type" value="Genomic_DNA"/>
</dbReference>
<dbReference type="PANTHER" id="PTHR43194:SF5">
    <property type="entry name" value="PIMELOYL-[ACYL-CARRIER PROTEIN] METHYL ESTER ESTERASE"/>
    <property type="match status" value="1"/>
</dbReference>
<feature type="domain" description="AB hydrolase-1" evidence="1">
    <location>
        <begin position="24"/>
        <end position="268"/>
    </location>
</feature>
<keyword evidence="3" id="KW-1185">Reference proteome</keyword>
<dbReference type="EC" id="3.7.1.9" evidence="2"/>
<dbReference type="STRING" id="481446.NIT7645_03826"/>
<dbReference type="InterPro" id="IPR000073">
    <property type="entry name" value="AB_hydrolase_1"/>
</dbReference>
<accession>A0A0H5DIQ0</accession>
<proteinExistence type="predicted"/>
<dbReference type="RefSeq" id="WP_050673690.1">
    <property type="nucleotide sequence ID" value="NZ_CVRL01000035.1"/>
</dbReference>
<keyword evidence="2" id="KW-0378">Hydrolase</keyword>
<dbReference type="Gene3D" id="3.40.50.1820">
    <property type="entry name" value="alpha/beta hydrolase"/>
    <property type="match status" value="1"/>
</dbReference>
<organism evidence="2 3">
    <name type="scientific">Phaeobacter italicus</name>
    <dbReference type="NCBI Taxonomy" id="481446"/>
    <lineage>
        <taxon>Bacteria</taxon>
        <taxon>Pseudomonadati</taxon>
        <taxon>Pseudomonadota</taxon>
        <taxon>Alphaproteobacteria</taxon>
        <taxon>Rhodobacterales</taxon>
        <taxon>Roseobacteraceae</taxon>
        <taxon>Phaeobacter</taxon>
    </lineage>
</organism>
<reference evidence="3" key="1">
    <citation type="submission" date="2015-05" db="EMBL/GenBank/DDBJ databases">
        <authorList>
            <person name="Rodrigo-Torres Lidia"/>
            <person name="Arahal R.David."/>
        </authorList>
    </citation>
    <scope>NUCLEOTIDE SEQUENCE [LARGE SCALE GENOMIC DNA]</scope>
    <source>
        <strain evidence="3">CECT 7321</strain>
    </source>
</reference>
<evidence type="ECO:0000313" key="2">
    <source>
        <dbReference type="EMBL" id="CRL11705.1"/>
    </source>
</evidence>
<dbReference type="Pfam" id="PF12697">
    <property type="entry name" value="Abhydrolase_6"/>
    <property type="match status" value="1"/>
</dbReference>
<dbReference type="AlphaFoldDB" id="A0A0H5DIQ0"/>
<sequence>MNEIIGNLPQGVFACSFGSGARPVLAVHCSLAHSGAWRALGAELESEATLHGFDLLSHGRSPDWDGEGILQLRNRDAGLALIDAMGLADSGPIDLVGHSFGATVALAMAQARPELVRSLTMIEPVLFASAGMDDPAALEAMREAHLEVRSTFAAGDLEQATRLFNRAWGTGHPKWADLPEQSRAAMMRSFPGVMACDSQVYDDEAGLVAEGQLEKLQMPVMVIDGSETQPIMHVVSKALSSRIGDVTFHRIAGAGHMVPITHASDVADLLRAFWN</sequence>
<evidence type="ECO:0000259" key="1">
    <source>
        <dbReference type="Pfam" id="PF12697"/>
    </source>
</evidence>
<dbReference type="SUPFAM" id="SSF53474">
    <property type="entry name" value="alpha/beta-Hydrolases"/>
    <property type="match status" value="1"/>
</dbReference>
<gene>
    <name evidence="2" type="primary">xylF_2</name>
    <name evidence="2" type="ORF">NIT7321_02575</name>
</gene>
<dbReference type="PANTHER" id="PTHR43194">
    <property type="entry name" value="HYDROLASE ALPHA/BETA FOLD FAMILY"/>
    <property type="match status" value="1"/>
</dbReference>
<dbReference type="InterPro" id="IPR050228">
    <property type="entry name" value="Carboxylesterase_BioH"/>
</dbReference>
<dbReference type="GO" id="GO:0018775">
    <property type="term" value="F:2-hydroxymuconate-semialdehyde hydrolase activity"/>
    <property type="evidence" value="ECO:0007669"/>
    <property type="project" value="UniProtKB-EC"/>
</dbReference>
<evidence type="ECO:0000313" key="3">
    <source>
        <dbReference type="Proteomes" id="UP000043764"/>
    </source>
</evidence>
<dbReference type="Proteomes" id="UP000043764">
    <property type="component" value="Unassembled WGS sequence"/>
</dbReference>
<protein>
    <submittedName>
        <fullName evidence="2">2-hydroxymuconate semialdehyde hydrolase</fullName>
        <ecNumber evidence="2">3.7.1.9</ecNumber>
    </submittedName>
</protein>